<dbReference type="AlphaFoldDB" id="A0A3B3IE94"/>
<keyword evidence="4" id="KW-1185">Reference proteome</keyword>
<dbReference type="SUPFAM" id="SSF53448">
    <property type="entry name" value="Nucleotide-diphospho-sugar transferases"/>
    <property type="match status" value="1"/>
</dbReference>
<evidence type="ECO:0000256" key="1">
    <source>
        <dbReference type="ARBA" id="ARBA00023157"/>
    </source>
</evidence>
<dbReference type="InterPro" id="IPR001173">
    <property type="entry name" value="Glyco_trans_2-like"/>
</dbReference>
<sequence length="592" mass="67578">MKLRRKVAAVRRRMLCLWLLLLGLSLAMLGMSDFLNHKDLHAADPSRRPLQWLPSPPELEVIVDSLDPAMELGVDTAPLKSLQEDQLLFVFPSAQGTWTQQERKRSYKMFKRGTFKDATAAGPLGSVRGRTGSIQMEMEQASVQRHGFNEALSETISLHRRPPEALFFPYKYIEILPSASVVICFHEEPWSTLMRTVHSVLDTSPRQYLQEVLLVDDLSQNRHLKARLGSYVSGLDGVRLIHSTRRLGVGGCRTMAAAKAKGQVLVFMDSHCECHEGWLEPLLERLFTLIDHLNTIRNLEGVFDWRLDFYWELNPPLQEIPPEEAVLPNFFQSVGAYDPGMLLWGAEQIELSIRVWSCGGSMEVVPCSRVAHLSRHHLPYIFPDQEMLRRNKIRVADIWMDAYKKIYYRRDTLAHLIKQVCGPEERLRLKRSLGCRNFHWFLSTVYPQLYVPQDKLALSGEVRHTHICHVCFSLCSSTLLCFCYSCTMWALFNSEGEVRWGSMGSLCMHVKGNKVVLSPCSAHQPTNRGLKWKFIKARQEKLYSCKDFMASMTHYLCFTPSAERTARSPAVSDVCGGCSTSRPAAEQNRRST</sequence>
<dbReference type="PANTHER" id="PTHR11675:SF36">
    <property type="entry name" value="POLYPEPTIDE N-ACETYLGALACTOSAMINYLTRANSFERASE 15"/>
    <property type="match status" value="1"/>
</dbReference>
<protein>
    <recommendedName>
        <fullName evidence="2">Glycosyltransferase 2-like domain-containing protein</fullName>
    </recommendedName>
</protein>
<reference evidence="3" key="3">
    <citation type="submission" date="2025-09" db="UniProtKB">
        <authorList>
            <consortium name="Ensembl"/>
        </authorList>
    </citation>
    <scope>IDENTIFICATION</scope>
    <source>
        <strain evidence="3">Hd-rR</strain>
    </source>
</reference>
<dbReference type="Pfam" id="PF00535">
    <property type="entry name" value="Glycos_transf_2"/>
    <property type="match status" value="1"/>
</dbReference>
<gene>
    <name evidence="3" type="primary">galnt15</name>
</gene>
<evidence type="ECO:0000313" key="3">
    <source>
        <dbReference type="Ensembl" id="ENSORLP00000042129.1"/>
    </source>
</evidence>
<reference evidence="3" key="2">
    <citation type="submission" date="2025-08" db="UniProtKB">
        <authorList>
            <consortium name="Ensembl"/>
        </authorList>
    </citation>
    <scope>IDENTIFICATION</scope>
    <source>
        <strain evidence="3">Hd-rR</strain>
    </source>
</reference>
<dbReference type="PROSITE" id="PS50231">
    <property type="entry name" value="RICIN_B_LECTIN"/>
    <property type="match status" value="1"/>
</dbReference>
<accession>A0A3B3IE94</accession>
<reference evidence="3 4" key="1">
    <citation type="journal article" date="2007" name="Nature">
        <title>The medaka draft genome and insights into vertebrate genome evolution.</title>
        <authorList>
            <person name="Kasahara M."/>
            <person name="Naruse K."/>
            <person name="Sasaki S."/>
            <person name="Nakatani Y."/>
            <person name="Qu W."/>
            <person name="Ahsan B."/>
            <person name="Yamada T."/>
            <person name="Nagayasu Y."/>
            <person name="Doi K."/>
            <person name="Kasai Y."/>
            <person name="Jindo T."/>
            <person name="Kobayashi D."/>
            <person name="Shimada A."/>
            <person name="Toyoda A."/>
            <person name="Kuroki Y."/>
            <person name="Fujiyama A."/>
            <person name="Sasaki T."/>
            <person name="Shimizu A."/>
            <person name="Asakawa S."/>
            <person name="Shimizu N."/>
            <person name="Hashimoto S."/>
            <person name="Yang J."/>
            <person name="Lee Y."/>
            <person name="Matsushima K."/>
            <person name="Sugano S."/>
            <person name="Sakaizumi M."/>
            <person name="Narita T."/>
            <person name="Ohishi K."/>
            <person name="Haga S."/>
            <person name="Ohta F."/>
            <person name="Nomoto H."/>
            <person name="Nogata K."/>
            <person name="Morishita T."/>
            <person name="Endo T."/>
            <person name="Shin-I T."/>
            <person name="Takeda H."/>
            <person name="Morishita S."/>
            <person name="Kohara Y."/>
        </authorList>
    </citation>
    <scope>NUCLEOTIDE SEQUENCE [LARGE SCALE GENOMIC DNA]</scope>
    <source>
        <strain evidence="3 4">Hd-rR</strain>
    </source>
</reference>
<organism evidence="3 4">
    <name type="scientific">Oryzias latipes</name>
    <name type="common">Japanese rice fish</name>
    <name type="synonym">Japanese killifish</name>
    <dbReference type="NCBI Taxonomy" id="8090"/>
    <lineage>
        <taxon>Eukaryota</taxon>
        <taxon>Metazoa</taxon>
        <taxon>Chordata</taxon>
        <taxon>Craniata</taxon>
        <taxon>Vertebrata</taxon>
        <taxon>Euteleostomi</taxon>
        <taxon>Actinopterygii</taxon>
        <taxon>Neopterygii</taxon>
        <taxon>Teleostei</taxon>
        <taxon>Neoteleostei</taxon>
        <taxon>Acanthomorphata</taxon>
        <taxon>Ovalentaria</taxon>
        <taxon>Atherinomorphae</taxon>
        <taxon>Beloniformes</taxon>
        <taxon>Adrianichthyidae</taxon>
        <taxon>Oryziinae</taxon>
        <taxon>Oryzias</taxon>
    </lineage>
</organism>
<dbReference type="InterPro" id="IPR029044">
    <property type="entry name" value="Nucleotide-diphossugar_trans"/>
</dbReference>
<evidence type="ECO:0000313" key="4">
    <source>
        <dbReference type="Proteomes" id="UP000001038"/>
    </source>
</evidence>
<dbReference type="Bgee" id="ENSORLG00000004737">
    <property type="expression patterns" value="Expressed in blastula and 4 other cell types or tissues"/>
</dbReference>
<keyword evidence="1" id="KW-1015">Disulfide bond</keyword>
<dbReference type="PANTHER" id="PTHR11675">
    <property type="entry name" value="N-ACETYLGALACTOSAMINYLTRANSFERASE"/>
    <property type="match status" value="1"/>
</dbReference>
<dbReference type="GeneTree" id="ENSGT00940000160808"/>
<name>A0A3B3IE94_ORYLA</name>
<dbReference type="FunFam" id="3.90.550.10:FF:000416">
    <property type="entry name" value="Polypeptide N-acetylgalactosaminyltransferase"/>
    <property type="match status" value="1"/>
</dbReference>
<evidence type="ECO:0000259" key="2">
    <source>
        <dbReference type="Pfam" id="PF00535"/>
    </source>
</evidence>
<dbReference type="Ensembl" id="ENSORLT00000029580.1">
    <property type="protein sequence ID" value="ENSORLP00000042129.1"/>
    <property type="gene ID" value="ENSORLG00000004737.2"/>
</dbReference>
<dbReference type="Proteomes" id="UP000001038">
    <property type="component" value="Chromosome 11"/>
</dbReference>
<feature type="domain" description="Glycosyltransferase 2-like" evidence="2">
    <location>
        <begin position="180"/>
        <end position="286"/>
    </location>
</feature>
<proteinExistence type="predicted"/>
<dbReference type="Gene3D" id="3.90.550.10">
    <property type="entry name" value="Spore Coat Polysaccharide Biosynthesis Protein SpsA, Chain A"/>
    <property type="match status" value="1"/>
</dbReference>